<dbReference type="PANTHER" id="PTHR30482">
    <property type="entry name" value="HIGH-AFFINITY BRANCHED-CHAIN AMINO ACID TRANSPORT SYSTEM PERMEASE"/>
    <property type="match status" value="1"/>
</dbReference>
<evidence type="ECO:0000313" key="8">
    <source>
        <dbReference type="Proteomes" id="UP000199125"/>
    </source>
</evidence>
<feature type="transmembrane region" description="Helical" evidence="6">
    <location>
        <begin position="102"/>
        <end position="123"/>
    </location>
</feature>
<keyword evidence="8" id="KW-1185">Reference proteome</keyword>
<proteinExistence type="predicted"/>
<feature type="transmembrane region" description="Helical" evidence="6">
    <location>
        <begin position="76"/>
        <end position="96"/>
    </location>
</feature>
<comment type="subcellular location">
    <subcellularLocation>
        <location evidence="1">Cell membrane</location>
        <topology evidence="1">Multi-pass membrane protein</topology>
    </subcellularLocation>
</comment>
<feature type="transmembrane region" description="Helical" evidence="6">
    <location>
        <begin position="27"/>
        <end position="43"/>
    </location>
</feature>
<dbReference type="OrthoDB" id="9814461at2"/>
<feature type="transmembrane region" description="Helical" evidence="6">
    <location>
        <begin position="49"/>
        <end position="69"/>
    </location>
</feature>
<feature type="transmembrane region" description="Helical" evidence="6">
    <location>
        <begin position="176"/>
        <end position="195"/>
    </location>
</feature>
<keyword evidence="3 6" id="KW-0812">Transmembrane</keyword>
<keyword evidence="4 6" id="KW-1133">Transmembrane helix</keyword>
<dbReference type="GO" id="GO:0005886">
    <property type="term" value="C:plasma membrane"/>
    <property type="evidence" value="ECO:0007669"/>
    <property type="project" value="UniProtKB-SubCell"/>
</dbReference>
<gene>
    <name evidence="7" type="ORF">SAMN04488075_2279</name>
</gene>
<evidence type="ECO:0000256" key="4">
    <source>
        <dbReference type="ARBA" id="ARBA00022989"/>
    </source>
</evidence>
<evidence type="ECO:0000313" key="7">
    <source>
        <dbReference type="EMBL" id="SEI02833.1"/>
    </source>
</evidence>
<reference evidence="8" key="1">
    <citation type="submission" date="2016-10" db="EMBL/GenBank/DDBJ databases">
        <authorList>
            <person name="Varghese N."/>
            <person name="Submissions S."/>
        </authorList>
    </citation>
    <scope>NUCLEOTIDE SEQUENCE [LARGE SCALE GENOMIC DNA]</scope>
    <source>
        <strain evidence="8">DSM 11593</strain>
    </source>
</reference>
<name>A0A1H6MYC8_9RHOB</name>
<dbReference type="STRING" id="65735.SAMN04488075_2279"/>
<organism evidence="7 8">
    <name type="scientific">Paracoccus alkenifer</name>
    <dbReference type="NCBI Taxonomy" id="65735"/>
    <lineage>
        <taxon>Bacteria</taxon>
        <taxon>Pseudomonadati</taxon>
        <taxon>Pseudomonadota</taxon>
        <taxon>Alphaproteobacteria</taxon>
        <taxon>Rhodobacterales</taxon>
        <taxon>Paracoccaceae</taxon>
        <taxon>Paracoccus</taxon>
    </lineage>
</organism>
<dbReference type="RefSeq" id="WP_090848226.1">
    <property type="nucleotide sequence ID" value="NZ_FNXG01000004.1"/>
</dbReference>
<dbReference type="EMBL" id="FNXG01000004">
    <property type="protein sequence ID" value="SEI02833.1"/>
    <property type="molecule type" value="Genomic_DNA"/>
</dbReference>
<dbReference type="Pfam" id="PF02653">
    <property type="entry name" value="BPD_transp_2"/>
    <property type="match status" value="1"/>
</dbReference>
<dbReference type="PANTHER" id="PTHR30482:SF5">
    <property type="entry name" value="ABC TRANSPORTER PERMEASE PROTEIN"/>
    <property type="match status" value="1"/>
</dbReference>
<evidence type="ECO:0000256" key="5">
    <source>
        <dbReference type="ARBA" id="ARBA00023136"/>
    </source>
</evidence>
<sequence length="357" mass="38528">MIYRRAGISFTRYQDERRLWKLPTDRWAVIVIFALLLVAPFLVDRLFVVGYLLPLIIWSMAAMGLNLLMGGAGQIHLGYGAVIGIGAYASVHAMRAGLPFELAMIVGGLASAAIGVVFGAAALRVKGLYLAMATLAMQYIVDFVIVQVPAISGGTQAALSVPRTSFLGIAIQGDRAPYYVALALCAVLTLFMLNVRRTSFGRALAAVREKDYAASIIGVDPFRYKLLAFWVSSFIGGMTGAVLAVCYYRTISPDQFHLDLSIQLVAMVIVGGLGSVLGGFLGVGLILFAPIVLNQLIGLAADQFGVAIPTDLRAHLPLMLYGGLIMGFLLLEPLGLAKIYSNIRNYLLVWPFRHARQ</sequence>
<dbReference type="GO" id="GO:0015658">
    <property type="term" value="F:branched-chain amino acid transmembrane transporter activity"/>
    <property type="evidence" value="ECO:0007669"/>
    <property type="project" value="InterPro"/>
</dbReference>
<dbReference type="CDD" id="cd06581">
    <property type="entry name" value="TM_PBP1_LivM_like"/>
    <property type="match status" value="1"/>
</dbReference>
<dbReference type="InterPro" id="IPR001851">
    <property type="entry name" value="ABC_transp_permease"/>
</dbReference>
<feature type="transmembrane region" description="Helical" evidence="6">
    <location>
        <begin position="318"/>
        <end position="337"/>
    </location>
</feature>
<accession>A0A1H6MYC8</accession>
<keyword evidence="5 6" id="KW-0472">Membrane</keyword>
<evidence type="ECO:0000256" key="3">
    <source>
        <dbReference type="ARBA" id="ARBA00022692"/>
    </source>
</evidence>
<evidence type="ECO:0000256" key="6">
    <source>
        <dbReference type="SAM" id="Phobius"/>
    </source>
</evidence>
<evidence type="ECO:0000256" key="2">
    <source>
        <dbReference type="ARBA" id="ARBA00022475"/>
    </source>
</evidence>
<feature type="transmembrane region" description="Helical" evidence="6">
    <location>
        <begin position="260"/>
        <end position="293"/>
    </location>
</feature>
<feature type="transmembrane region" description="Helical" evidence="6">
    <location>
        <begin position="227"/>
        <end position="248"/>
    </location>
</feature>
<evidence type="ECO:0000256" key="1">
    <source>
        <dbReference type="ARBA" id="ARBA00004651"/>
    </source>
</evidence>
<protein>
    <submittedName>
        <fullName evidence="7">Branched-chain amino acid transport system permease protein</fullName>
    </submittedName>
</protein>
<dbReference type="AlphaFoldDB" id="A0A1H6MYC8"/>
<dbReference type="Proteomes" id="UP000199125">
    <property type="component" value="Unassembled WGS sequence"/>
</dbReference>
<dbReference type="InterPro" id="IPR043428">
    <property type="entry name" value="LivM-like"/>
</dbReference>
<keyword evidence="2" id="KW-1003">Cell membrane</keyword>